<dbReference type="SUPFAM" id="SSF55486">
    <property type="entry name" value="Metalloproteases ('zincins'), catalytic domain"/>
    <property type="match status" value="1"/>
</dbReference>
<proteinExistence type="predicted"/>
<feature type="signal peptide" evidence="1">
    <location>
        <begin position="1"/>
        <end position="25"/>
    </location>
</feature>
<protein>
    <recommendedName>
        <fullName evidence="4">Lipoprotein</fullName>
    </recommendedName>
</protein>
<evidence type="ECO:0000313" key="3">
    <source>
        <dbReference type="Proteomes" id="UP001324634"/>
    </source>
</evidence>
<organism evidence="2 3">
    <name type="scientific">Peredibacter starrii</name>
    <dbReference type="NCBI Taxonomy" id="28202"/>
    <lineage>
        <taxon>Bacteria</taxon>
        <taxon>Pseudomonadati</taxon>
        <taxon>Bdellovibrionota</taxon>
        <taxon>Bacteriovoracia</taxon>
        <taxon>Bacteriovoracales</taxon>
        <taxon>Bacteriovoracaceae</taxon>
        <taxon>Peredibacter</taxon>
    </lineage>
</organism>
<dbReference type="EMBL" id="CP139487">
    <property type="protein sequence ID" value="WPU66374.1"/>
    <property type="molecule type" value="Genomic_DNA"/>
</dbReference>
<sequence length="843" mass="94760">MKVVRQRMIKPIQILLLPVLVILNACNPTEITGSGLRNNIIQNDGSLDGKAYIYRDNPTIYEGPNYGPNNPDMNRIVDKTKFEFITNNTTLTSNCSIDFFFYGNYTDSLANCVRSLSNSTQTQALPRKSDRTYIFDVGTPEFYQVNALYHINLGTKAFFDKLSFAYNTIHALSAGIPKSIPQYLKDSDMFWFKSVTNTDSKQFKNDFLTSYSQCHLDDNASFSPAGPTLCFGGSATHTNFYFVQDPTVIYHELAHALVSVMMNIRNGTANQKHPLRSNLGGYGYDEGGSLNEGIADYFSFVINKRTHFGEWALGRGLNQSRPMSESDAIHITGVEETSEGRLSYPQYLLYDPNFPDDPHEDVHYAGQIVSHYLVALTKSFKNECNISTESDGGHDKATSYVMLLLAETLSEIGDLNAKGIDDYWGPYSNNTVFFNNLDFNNSYIWSHVNNQATYRRFFQIFSKNIYKYITGNICPSFDKNDSEKLLDDYGLLLFKTYNNNGNSTKDRSLSYNSVVSFIPTQGLTQVSENNRRKSVLVSKQLLQLAEKTDTNTDRVGFYIIDNRTDMQNLLTDLLFKGFTVPLSTSVSSIDYNNNNIKVSPGEVVAIIPNLQNNSNSTMAGVQLLASDWDHVHITDDTTGNFKPCVIDSVTTVDQGGEAGNTCTTTDPEYKRLVKNTSTGKFPTSAAAPVCMVQLEEGSSTRWVSQNEFRKKNGLSLLDKDCLGYNSTGTTDTDFTFNPHECLVRFLPGANHSFYSKIDAQKTYYESVVKESSNKTFNAGNLMIMEVNKWIPPGTKFRCRMRARFNNCTDCYTDGTYSNDDYIDSELNGAKPFQIINFDFDVND</sequence>
<dbReference type="AlphaFoldDB" id="A0AAX4HSV6"/>
<reference evidence="2 3" key="1">
    <citation type="submission" date="2023-11" db="EMBL/GenBank/DDBJ databases">
        <title>Peredibacter starrii A3.12.</title>
        <authorList>
            <person name="Mitchell R.J."/>
        </authorList>
    </citation>
    <scope>NUCLEOTIDE SEQUENCE [LARGE SCALE GENOMIC DNA]</scope>
    <source>
        <strain evidence="2 3">A3.12</strain>
    </source>
</reference>
<evidence type="ECO:0000256" key="1">
    <source>
        <dbReference type="SAM" id="SignalP"/>
    </source>
</evidence>
<feature type="chain" id="PRO_5043858938" description="Lipoprotein" evidence="1">
    <location>
        <begin position="26"/>
        <end position="843"/>
    </location>
</feature>
<dbReference type="KEGG" id="psti:SOO65_06415"/>
<name>A0AAX4HSV6_9BACT</name>
<keyword evidence="3" id="KW-1185">Reference proteome</keyword>
<keyword evidence="1" id="KW-0732">Signal</keyword>
<dbReference type="RefSeq" id="WP_321398516.1">
    <property type="nucleotide sequence ID" value="NZ_CP139487.1"/>
</dbReference>
<evidence type="ECO:0000313" key="2">
    <source>
        <dbReference type="EMBL" id="WPU66374.1"/>
    </source>
</evidence>
<accession>A0AAX4HSV6</accession>
<dbReference type="Proteomes" id="UP001324634">
    <property type="component" value="Chromosome"/>
</dbReference>
<gene>
    <name evidence="2" type="ORF">SOO65_06415</name>
</gene>
<evidence type="ECO:0008006" key="4">
    <source>
        <dbReference type="Google" id="ProtNLM"/>
    </source>
</evidence>